<dbReference type="InterPro" id="IPR011006">
    <property type="entry name" value="CheY-like_superfamily"/>
</dbReference>
<evidence type="ECO:0000256" key="2">
    <source>
        <dbReference type="ARBA" id="ARBA00006402"/>
    </source>
</evidence>
<dbReference type="eggNOG" id="COG2203">
    <property type="taxonomic scope" value="Bacteria"/>
</dbReference>
<evidence type="ECO:0000256" key="8">
    <source>
        <dbReference type="ARBA" id="ARBA00074306"/>
    </source>
</evidence>
<name>K9WWN0_9NOST</name>
<dbReference type="InterPro" id="IPR000014">
    <property type="entry name" value="PAS"/>
</dbReference>
<dbReference type="Gene3D" id="3.30.450.20">
    <property type="entry name" value="PAS domain"/>
    <property type="match status" value="2"/>
</dbReference>
<protein>
    <recommendedName>
        <fullName evidence="8">Circadian input-output histidine kinase CikA</fullName>
        <ecNumber evidence="3">2.7.13.3</ecNumber>
    </recommendedName>
</protein>
<dbReference type="Pfam" id="PF01590">
    <property type="entry name" value="GAF"/>
    <property type="match status" value="2"/>
</dbReference>
<dbReference type="SMART" id="SM00065">
    <property type="entry name" value="GAF"/>
    <property type="match status" value="3"/>
</dbReference>
<dbReference type="InterPro" id="IPR001610">
    <property type="entry name" value="PAC"/>
</dbReference>
<sequence length="1155" mass="128600">MTEALPEKALSQAPLPANEVERLTALYRYNVLDTPPEAAFDRITVLAARLFDIPTVLVSLVDESRVWFKSSVGCDTREINREATICNFAVWLNEILVIPDTTKDDRFVNNPLVQDEQGVRFYAGAPLLTHDGFNLGTLCLLDSKPRQQLSVEQKATLTDLAAMVVDELELRLASGRIAQIDAALLQVTQGVSAVTGEAFLLSLVQHFTQVLGMDYAYIGLVIGDEPEAVKTIAACEQGQVVDNFEYLLRDTPCQEVIQQKKICCYPRGVQAQFADAQMLAQMEVESYVAIPFFDSTGTPLGLLGVMGRKPLENVQLASALLTLFAMRIVTELERQQAEEALRQRETELRLITNTVPVLISFVDSEQCYRFNNRAYEEWFGKNAADIYGKHLWEVLGESAYQVIRPYVEQVLAGGQVTFESQVPFKDGGTRYISATYVPRLDSQGNVEGFVALVSDMSEQLAALRDRQQAYEAQQESEARFEILADSAPVLIWMSGLDKLCYYFSQAWLDFTGRTLEQEMGNGWLEGVHPDELEHCIDTYATAFDARQKFMMEYRLRRFDGEYRWILDIGVPRFTPDGSFVGYVGSCIDITERKHFEAERAQLLAREQQQTRLLQKLAEASLTINSTLSLNERLRLITDQAREIIATHQSVTSMTDSDNWAQAIHTVSLSDKYAQWRDYNQQPDGSGIYTLVCRTQRVTRMTQAELEAHPNWHGFSLEESKHPPMRGWLAAPLTSRNGKNLGLIQLSDKYEGDFTPEDEAILVQLAQMASSAIDNAQLYEASQQANRVKDEFLAVLSHELRSPLSPILGWSQLLQTHSLDAAKTHQALTVIERNAKLQAELIDDLLDVSKILQGKLSLNICQVDLTSMIQGAIETVRLAAVAKSIQIQTMFKPNVGKVSGDPSRLQQVIWNLLSNAVKFTDVGGLVNIQLERLGSQAQITVSDTGKGISPDFLPYVFDYFRQADATTTRKFGGLGLGLAIVRHLVELHGGTVQAQSLGVGQGTTFTVLLPLILPLPETNQESQQSRQSLDLSGVKILVVDDDVDTREFIAFLLEQYGASVRVVASAREVLTALTQSRPDVLLSDIGMPEEDGYMLIQQVRTLPPDKGGLIPAIALTAYAGEINYQQALKAGFEKHIPKPVEPDKLVEAISNLVVKK</sequence>
<evidence type="ECO:0000256" key="9">
    <source>
        <dbReference type="PROSITE-ProRule" id="PRU00169"/>
    </source>
</evidence>
<dbReference type="Gene3D" id="3.40.50.2300">
    <property type="match status" value="1"/>
</dbReference>
<dbReference type="Gene3D" id="1.10.287.130">
    <property type="match status" value="1"/>
</dbReference>
<dbReference type="InterPro" id="IPR003018">
    <property type="entry name" value="GAF"/>
</dbReference>
<comment type="catalytic activity">
    <reaction evidence="1">
        <text>ATP + protein L-histidine = ADP + protein N-phospho-L-histidine.</text>
        <dbReference type="EC" id="2.7.13.3"/>
    </reaction>
</comment>
<dbReference type="Pfam" id="PF08448">
    <property type="entry name" value="PAS_4"/>
    <property type="match status" value="1"/>
</dbReference>
<evidence type="ECO:0000313" key="14">
    <source>
        <dbReference type="EMBL" id="AFZ24593.1"/>
    </source>
</evidence>
<evidence type="ECO:0000256" key="6">
    <source>
        <dbReference type="ARBA" id="ARBA00022777"/>
    </source>
</evidence>
<dbReference type="InterPro" id="IPR003661">
    <property type="entry name" value="HisK_dim/P_dom"/>
</dbReference>
<feature type="domain" description="Histidine kinase" evidence="10">
    <location>
        <begin position="794"/>
        <end position="1012"/>
    </location>
</feature>
<dbReference type="eggNOG" id="COG2461">
    <property type="taxonomic scope" value="Bacteria"/>
</dbReference>
<dbReference type="PRINTS" id="PR00344">
    <property type="entry name" value="BCTRLSENSOR"/>
</dbReference>
<dbReference type="InterPro" id="IPR005467">
    <property type="entry name" value="His_kinase_dom"/>
</dbReference>
<dbReference type="OrthoDB" id="434121at2"/>
<dbReference type="eggNOG" id="COG2205">
    <property type="taxonomic scope" value="Bacteria"/>
</dbReference>
<gene>
    <name evidence="14" type="ORF">Cylst_2368</name>
</gene>
<dbReference type="SMART" id="SM00086">
    <property type="entry name" value="PAC"/>
    <property type="match status" value="2"/>
</dbReference>
<dbReference type="InterPro" id="IPR001789">
    <property type="entry name" value="Sig_transdc_resp-reg_receiver"/>
</dbReference>
<dbReference type="InterPro" id="IPR013656">
    <property type="entry name" value="PAS_4"/>
</dbReference>
<keyword evidence="5" id="KW-0808">Transferase</keyword>
<dbReference type="InterPro" id="IPR003594">
    <property type="entry name" value="HATPase_dom"/>
</dbReference>
<dbReference type="Gene3D" id="3.30.565.10">
    <property type="entry name" value="Histidine kinase-like ATPase, C-terminal domain"/>
    <property type="match status" value="1"/>
</dbReference>
<dbReference type="eggNOG" id="COG2202">
    <property type="taxonomic scope" value="Bacteria"/>
</dbReference>
<evidence type="ECO:0000259" key="10">
    <source>
        <dbReference type="PROSITE" id="PS50109"/>
    </source>
</evidence>
<dbReference type="SUPFAM" id="SSF55874">
    <property type="entry name" value="ATPase domain of HSP90 chaperone/DNA topoisomerase II/histidine kinase"/>
    <property type="match status" value="1"/>
</dbReference>
<feature type="domain" description="PAS" evidence="12">
    <location>
        <begin position="476"/>
        <end position="546"/>
    </location>
</feature>
<dbReference type="eggNOG" id="COG0784">
    <property type="taxonomic scope" value="Bacteria"/>
</dbReference>
<evidence type="ECO:0000313" key="15">
    <source>
        <dbReference type="Proteomes" id="UP000010475"/>
    </source>
</evidence>
<dbReference type="STRING" id="56107.Cylst_2368"/>
<accession>K9WWN0</accession>
<dbReference type="SMART" id="SM00091">
    <property type="entry name" value="PAS"/>
    <property type="match status" value="2"/>
</dbReference>
<dbReference type="Pfam" id="PF02518">
    <property type="entry name" value="HATPase_c"/>
    <property type="match status" value="1"/>
</dbReference>
<dbReference type="InterPro" id="IPR013655">
    <property type="entry name" value="PAS_fold_3"/>
</dbReference>
<dbReference type="CDD" id="cd16922">
    <property type="entry name" value="HATPase_EvgS-ArcB-TorS-like"/>
    <property type="match status" value="1"/>
</dbReference>
<dbReference type="EMBL" id="CP003642">
    <property type="protein sequence ID" value="AFZ24593.1"/>
    <property type="molecule type" value="Genomic_DNA"/>
</dbReference>
<evidence type="ECO:0000256" key="5">
    <source>
        <dbReference type="ARBA" id="ARBA00022679"/>
    </source>
</evidence>
<dbReference type="InterPro" id="IPR004358">
    <property type="entry name" value="Sig_transdc_His_kin-like_C"/>
</dbReference>
<keyword evidence="4 9" id="KW-0597">Phosphoprotein</keyword>
<dbReference type="Pfam" id="PF08447">
    <property type="entry name" value="PAS_3"/>
    <property type="match status" value="1"/>
</dbReference>
<dbReference type="PANTHER" id="PTHR43547">
    <property type="entry name" value="TWO-COMPONENT HISTIDINE KINASE"/>
    <property type="match status" value="1"/>
</dbReference>
<dbReference type="PANTHER" id="PTHR43547:SF2">
    <property type="entry name" value="HYBRID SIGNAL TRANSDUCTION HISTIDINE KINASE C"/>
    <property type="match status" value="1"/>
</dbReference>
<dbReference type="InterPro" id="IPR029016">
    <property type="entry name" value="GAF-like_dom_sf"/>
</dbReference>
<keyword evidence="6" id="KW-0418">Kinase</keyword>
<dbReference type="RefSeq" id="WP_015207847.1">
    <property type="nucleotide sequence ID" value="NC_019757.1"/>
</dbReference>
<dbReference type="CDD" id="cd00082">
    <property type="entry name" value="HisKA"/>
    <property type="match status" value="1"/>
</dbReference>
<evidence type="ECO:0000256" key="3">
    <source>
        <dbReference type="ARBA" id="ARBA00012438"/>
    </source>
</evidence>
<evidence type="ECO:0000256" key="1">
    <source>
        <dbReference type="ARBA" id="ARBA00000085"/>
    </source>
</evidence>
<keyword evidence="15" id="KW-1185">Reference proteome</keyword>
<dbReference type="SMART" id="SM00388">
    <property type="entry name" value="HisKA"/>
    <property type="match status" value="1"/>
</dbReference>
<dbReference type="SMART" id="SM00448">
    <property type="entry name" value="REC"/>
    <property type="match status" value="1"/>
</dbReference>
<dbReference type="SMART" id="SM00387">
    <property type="entry name" value="HATPase_c"/>
    <property type="match status" value="1"/>
</dbReference>
<evidence type="ECO:0000259" key="12">
    <source>
        <dbReference type="PROSITE" id="PS50112"/>
    </source>
</evidence>
<evidence type="ECO:0000259" key="13">
    <source>
        <dbReference type="PROSITE" id="PS50113"/>
    </source>
</evidence>
<dbReference type="Proteomes" id="UP000010475">
    <property type="component" value="Chromosome"/>
</dbReference>
<feature type="domain" description="Response regulatory" evidence="11">
    <location>
        <begin position="1034"/>
        <end position="1152"/>
    </location>
</feature>
<evidence type="ECO:0000256" key="4">
    <source>
        <dbReference type="ARBA" id="ARBA00022553"/>
    </source>
</evidence>
<dbReference type="Pfam" id="PF00072">
    <property type="entry name" value="Response_reg"/>
    <property type="match status" value="1"/>
</dbReference>
<dbReference type="FunFam" id="3.30.450.20:FF:000099">
    <property type="entry name" value="Sensory box sensor histidine kinase"/>
    <property type="match status" value="1"/>
</dbReference>
<proteinExistence type="inferred from homology"/>
<organism evidence="14 15">
    <name type="scientific">Cylindrospermum stagnale PCC 7417</name>
    <dbReference type="NCBI Taxonomy" id="56107"/>
    <lineage>
        <taxon>Bacteria</taxon>
        <taxon>Bacillati</taxon>
        <taxon>Cyanobacteriota</taxon>
        <taxon>Cyanophyceae</taxon>
        <taxon>Nostocales</taxon>
        <taxon>Nostocaceae</taxon>
        <taxon>Cylindrospermum</taxon>
    </lineage>
</organism>
<feature type="domain" description="PAC" evidence="13">
    <location>
        <begin position="549"/>
        <end position="601"/>
    </location>
</feature>
<dbReference type="PATRIC" id="fig|56107.3.peg.2616"/>
<dbReference type="Pfam" id="PF00512">
    <property type="entry name" value="HisKA"/>
    <property type="match status" value="1"/>
</dbReference>
<dbReference type="SUPFAM" id="SSF52172">
    <property type="entry name" value="CheY-like"/>
    <property type="match status" value="1"/>
</dbReference>
<reference evidence="14 15" key="1">
    <citation type="submission" date="2012-06" db="EMBL/GenBank/DDBJ databases">
        <title>Finished chromosome of genome of Cylindrospermum stagnale PCC 7417.</title>
        <authorList>
            <consortium name="US DOE Joint Genome Institute"/>
            <person name="Gugger M."/>
            <person name="Coursin T."/>
            <person name="Rippka R."/>
            <person name="Tandeau De Marsac N."/>
            <person name="Huntemann M."/>
            <person name="Wei C.-L."/>
            <person name="Han J."/>
            <person name="Detter J.C."/>
            <person name="Han C."/>
            <person name="Tapia R."/>
            <person name="Chen A."/>
            <person name="Kyrpides N."/>
            <person name="Mavromatis K."/>
            <person name="Markowitz V."/>
            <person name="Szeto E."/>
            <person name="Ivanova N."/>
            <person name="Pagani I."/>
            <person name="Pati A."/>
            <person name="Goodwin L."/>
            <person name="Nordberg H.P."/>
            <person name="Cantor M.N."/>
            <person name="Hua S.X."/>
            <person name="Woyke T."/>
            <person name="Kerfeld C.A."/>
        </authorList>
    </citation>
    <scope>NUCLEOTIDE SEQUENCE [LARGE SCALE GENOMIC DNA]</scope>
    <source>
        <strain evidence="14 15">PCC 7417</strain>
    </source>
</reference>
<comment type="similarity">
    <text evidence="2">In the N-terminal section; belongs to the phytochrome family.</text>
</comment>
<dbReference type="PROSITE" id="PS50112">
    <property type="entry name" value="PAS"/>
    <property type="match status" value="2"/>
</dbReference>
<dbReference type="SUPFAM" id="SSF55785">
    <property type="entry name" value="PYP-like sensor domain (PAS domain)"/>
    <property type="match status" value="2"/>
</dbReference>
<dbReference type="PROSITE" id="PS50113">
    <property type="entry name" value="PAC"/>
    <property type="match status" value="2"/>
</dbReference>
<dbReference type="NCBIfam" id="TIGR00229">
    <property type="entry name" value="sensory_box"/>
    <property type="match status" value="2"/>
</dbReference>
<dbReference type="CDD" id="cd17580">
    <property type="entry name" value="REC_2_DhkD-like"/>
    <property type="match status" value="1"/>
</dbReference>
<dbReference type="EC" id="2.7.13.3" evidence="3"/>
<dbReference type="FunFam" id="3.30.565.10:FF:000010">
    <property type="entry name" value="Sensor histidine kinase RcsC"/>
    <property type="match status" value="1"/>
</dbReference>
<feature type="domain" description="PAS" evidence="12">
    <location>
        <begin position="344"/>
        <end position="414"/>
    </location>
</feature>
<dbReference type="PROSITE" id="PS50109">
    <property type="entry name" value="HIS_KIN"/>
    <property type="match status" value="1"/>
</dbReference>
<dbReference type="InterPro" id="IPR035965">
    <property type="entry name" value="PAS-like_dom_sf"/>
</dbReference>
<dbReference type="Gene3D" id="3.30.450.40">
    <property type="match status" value="3"/>
</dbReference>
<dbReference type="Pfam" id="PF13185">
    <property type="entry name" value="GAF_2"/>
    <property type="match status" value="1"/>
</dbReference>
<dbReference type="SUPFAM" id="SSF55781">
    <property type="entry name" value="GAF domain-like"/>
    <property type="match status" value="3"/>
</dbReference>
<evidence type="ECO:0000259" key="11">
    <source>
        <dbReference type="PROSITE" id="PS50110"/>
    </source>
</evidence>
<dbReference type="PROSITE" id="PS50110">
    <property type="entry name" value="RESPONSE_REGULATORY"/>
    <property type="match status" value="1"/>
</dbReference>
<dbReference type="InterPro" id="IPR036890">
    <property type="entry name" value="HATPase_C_sf"/>
</dbReference>
<keyword evidence="7" id="KW-0902">Two-component regulatory system</keyword>
<dbReference type="GO" id="GO:0000155">
    <property type="term" value="F:phosphorelay sensor kinase activity"/>
    <property type="evidence" value="ECO:0007669"/>
    <property type="project" value="InterPro"/>
</dbReference>
<dbReference type="InterPro" id="IPR000700">
    <property type="entry name" value="PAS-assoc_C"/>
</dbReference>
<evidence type="ECO:0000256" key="7">
    <source>
        <dbReference type="ARBA" id="ARBA00023012"/>
    </source>
</evidence>
<dbReference type="AlphaFoldDB" id="K9WWN0"/>
<dbReference type="CDD" id="cd00130">
    <property type="entry name" value="PAS"/>
    <property type="match status" value="2"/>
</dbReference>
<dbReference type="KEGG" id="csg:Cylst_2368"/>
<dbReference type="HOGENOM" id="CLU_000445_114_44_3"/>
<feature type="domain" description="PAC" evidence="13">
    <location>
        <begin position="416"/>
        <end position="468"/>
    </location>
</feature>
<feature type="modified residue" description="4-aspartylphosphate" evidence="9">
    <location>
        <position position="1083"/>
    </location>
</feature>